<evidence type="ECO:0000313" key="4">
    <source>
        <dbReference type="EMBL" id="GET21744.1"/>
    </source>
</evidence>
<evidence type="ECO:0000313" key="5">
    <source>
        <dbReference type="EMBL" id="PSK83375.1"/>
    </source>
</evidence>
<dbReference type="PANTHER" id="PTHR35038">
    <property type="entry name" value="DISSIMILATORY SULFITE REDUCTASE SIRA"/>
    <property type="match status" value="1"/>
</dbReference>
<dbReference type="InterPro" id="IPR051829">
    <property type="entry name" value="Multiheme_Cytochr_ET"/>
</dbReference>
<protein>
    <recommendedName>
        <fullName evidence="3">Cytochrome c7-like domain-containing protein</fullName>
    </recommendedName>
</protein>
<dbReference type="Gene3D" id="3.90.10.10">
    <property type="entry name" value="Cytochrome C3"/>
    <property type="match status" value="4"/>
</dbReference>
<evidence type="ECO:0000313" key="6">
    <source>
        <dbReference type="Proteomes" id="UP000240621"/>
    </source>
</evidence>
<sequence length="528" mass="59711">MKKVLMCIIVLIVSVPAVWGQISPGELSKAHANLEGIRNCVKCHELGDKVTNEKCLACHTEIATRIQQHEGYHASSEVQGKDCSSCHNEHHGRDFDMLNLDKATFNHNLTGFQLEGKHKQIDCQACHKKEFITNPKLKDKKLTYLGLSQQCLSCHQDYHRQTLSDNCTECHNFESFKTVPNFHHNQTDFPLKGKHAEVTCVDCHRKETIDGQPFQHFAEVPHANCTSCHKDVHDNKFGQNCTQCHSEQSWAQIKGMANFDHNKTGFPLQGLHSKVACQQCHKNNYAAPLAHNRCSDCHADYHKGDFKRTNPTSDCKDCHTVKGFQFTNYTIEKHNLSNFKLNGAHMATPCFSCHKKEDRWRFRNIGSNCIDCHQNVHSGFMDDQYTLKDGCNSCHDENAWSEVSFDHSKTGFALSGVHAQTSCGACHYTKGDNGKTVQRFAQLNPSCTECHKDVHHEQFAKYGKEGCSHCHGFDDWSASKFDHNQSRFKLEGAHASVSCVSCHPQVKSKDGSYTKYTYKSIECATCHN</sequence>
<organism evidence="5 6">
    <name type="scientific">Prolixibacter denitrificans</name>
    <dbReference type="NCBI Taxonomy" id="1541063"/>
    <lineage>
        <taxon>Bacteria</taxon>
        <taxon>Pseudomonadati</taxon>
        <taxon>Bacteroidota</taxon>
        <taxon>Bacteroidia</taxon>
        <taxon>Marinilabiliales</taxon>
        <taxon>Prolixibacteraceae</taxon>
        <taxon>Prolixibacter</taxon>
    </lineage>
</organism>
<dbReference type="EMBL" id="PYGC01000004">
    <property type="protein sequence ID" value="PSK83375.1"/>
    <property type="molecule type" value="Genomic_DNA"/>
</dbReference>
<dbReference type="InterPro" id="IPR029467">
    <property type="entry name" value="Cyt_c7-like"/>
</dbReference>
<dbReference type="Gene3D" id="1.10.1130.10">
    <property type="entry name" value="Flavocytochrome C3, Chain A"/>
    <property type="match status" value="1"/>
</dbReference>
<evidence type="ECO:0000313" key="7">
    <source>
        <dbReference type="Proteomes" id="UP000396862"/>
    </source>
</evidence>
<feature type="domain" description="Cytochrome c7-like" evidence="3">
    <location>
        <begin position="118"/>
        <end position="172"/>
    </location>
</feature>
<dbReference type="OrthoDB" id="9814800at2"/>
<proteinExistence type="predicted"/>
<name>A0A2P8CEG8_9BACT</name>
<keyword evidence="7" id="KW-1185">Reference proteome</keyword>
<dbReference type="AlphaFoldDB" id="A0A2P8CEG8"/>
<evidence type="ECO:0000256" key="1">
    <source>
        <dbReference type="ARBA" id="ARBA00022729"/>
    </source>
</evidence>
<dbReference type="CDD" id="cd08168">
    <property type="entry name" value="Cytochrom_C3"/>
    <property type="match status" value="1"/>
</dbReference>
<evidence type="ECO:0000259" key="3">
    <source>
        <dbReference type="Pfam" id="PF14522"/>
    </source>
</evidence>
<dbReference type="SUPFAM" id="SSF48695">
    <property type="entry name" value="Multiheme cytochromes"/>
    <property type="match status" value="2"/>
</dbReference>
<feature type="chain" id="PRO_5015112224" description="Cytochrome c7-like domain-containing protein" evidence="2">
    <location>
        <begin position="20"/>
        <end position="528"/>
    </location>
</feature>
<reference evidence="5 6" key="1">
    <citation type="submission" date="2018-03" db="EMBL/GenBank/DDBJ databases">
        <title>Genomic Encyclopedia of Archaeal and Bacterial Type Strains, Phase II (KMG-II): from individual species to whole genera.</title>
        <authorList>
            <person name="Goeker M."/>
        </authorList>
    </citation>
    <scope>NUCLEOTIDE SEQUENCE [LARGE SCALE GENOMIC DNA]</scope>
    <source>
        <strain evidence="5 6">DSM 27267</strain>
    </source>
</reference>
<keyword evidence="1 2" id="KW-0732">Signal</keyword>
<gene>
    <name evidence="5" type="ORF">CLV93_104305</name>
    <name evidence="4" type="ORF">JCM18694_19900</name>
</gene>
<dbReference type="PANTHER" id="PTHR35038:SF10">
    <property type="entry name" value="HIGH-MOLECULAR-WEIGHT CYTOCHROME C"/>
    <property type="match status" value="1"/>
</dbReference>
<dbReference type="InterPro" id="IPR036280">
    <property type="entry name" value="Multihaem_cyt_sf"/>
</dbReference>
<dbReference type="Pfam" id="PF14522">
    <property type="entry name" value="Cytochrome_C7"/>
    <property type="match status" value="1"/>
</dbReference>
<comment type="caution">
    <text evidence="5">The sequence shown here is derived from an EMBL/GenBank/DDBJ whole genome shotgun (WGS) entry which is preliminary data.</text>
</comment>
<dbReference type="EMBL" id="BLAU01000001">
    <property type="protein sequence ID" value="GET21744.1"/>
    <property type="molecule type" value="Genomic_DNA"/>
</dbReference>
<evidence type="ECO:0000256" key="2">
    <source>
        <dbReference type="SAM" id="SignalP"/>
    </source>
</evidence>
<feature type="signal peptide" evidence="2">
    <location>
        <begin position="1"/>
        <end position="19"/>
    </location>
</feature>
<dbReference type="Proteomes" id="UP000396862">
    <property type="component" value="Unassembled WGS sequence"/>
</dbReference>
<dbReference type="Proteomes" id="UP000240621">
    <property type="component" value="Unassembled WGS sequence"/>
</dbReference>
<reference evidence="4 7" key="2">
    <citation type="submission" date="2019-10" db="EMBL/GenBank/DDBJ databases">
        <title>Prolixibacter strains distinguished by the presence of nitrate reductase genes were adept at nitrate-dependent anaerobic corrosion of metallic iron and carbon steel.</title>
        <authorList>
            <person name="Iino T."/>
            <person name="Shono N."/>
            <person name="Ito K."/>
            <person name="Nakamura R."/>
            <person name="Sueoka K."/>
            <person name="Harayama S."/>
            <person name="Ohkuma M."/>
        </authorList>
    </citation>
    <scope>NUCLEOTIDE SEQUENCE [LARGE SCALE GENOMIC DNA]</scope>
    <source>
        <strain evidence="4 7">MIC1-1</strain>
    </source>
</reference>
<accession>A0A2P8CEG8</accession>